<dbReference type="EMBL" id="LN831776">
    <property type="protein sequence ID" value="CQR58407.1"/>
    <property type="molecule type" value="Genomic_DNA"/>
</dbReference>
<dbReference type="HOGENOM" id="CLU_039286_0_0_9"/>
<gene>
    <name evidence="2" type="ORF">PRIO_6038</name>
</gene>
<evidence type="ECO:0000313" key="3">
    <source>
        <dbReference type="Proteomes" id="UP000033163"/>
    </source>
</evidence>
<dbReference type="KEGG" id="pri:PRIO_6038"/>
<dbReference type="Pfam" id="PF00386">
    <property type="entry name" value="C1q"/>
    <property type="match status" value="1"/>
</dbReference>
<organism evidence="2 3">
    <name type="scientific">Paenibacillus riograndensis SBR5</name>
    <dbReference type="NCBI Taxonomy" id="1073571"/>
    <lineage>
        <taxon>Bacteria</taxon>
        <taxon>Bacillati</taxon>
        <taxon>Bacillota</taxon>
        <taxon>Bacilli</taxon>
        <taxon>Bacillales</taxon>
        <taxon>Paenibacillaceae</taxon>
        <taxon>Paenibacillus</taxon>
        <taxon>Paenibacillus sonchi group</taxon>
    </lineage>
</organism>
<dbReference type="Proteomes" id="UP000033163">
    <property type="component" value="Chromosome I"/>
</dbReference>
<dbReference type="PATRIC" id="fig|1073571.4.peg.6477"/>
<protein>
    <recommendedName>
        <fullName evidence="1">C1q domain-containing protein</fullName>
    </recommendedName>
</protein>
<proteinExistence type="predicted"/>
<feature type="domain" description="C1q" evidence="1">
    <location>
        <begin position="418"/>
        <end position="505"/>
    </location>
</feature>
<reference evidence="3" key="1">
    <citation type="submission" date="2015-03" db="EMBL/GenBank/DDBJ databases">
        <authorList>
            <person name="Wibberg D."/>
        </authorList>
    </citation>
    <scope>NUCLEOTIDE SEQUENCE [LARGE SCALE GENOMIC DNA]</scope>
</reference>
<sequence>MQTTGNLGLKKPDGTDIVDIADLNGNMDVLDTAVKNVQDHAVDTVKHITAAERTAWNAKASTAAATASAAGLMAAADKAKLDGVAAGANKYVHPNHTGDVTSTGDGVTAIAPGVIVNADINAAAAIDATKIGTGVVSNAEFGYLDGVTSGIQGQLNSKAPLATTPQQTTADITYYVRTDGNDGNNGLANTAGGAFRTIQKAVSMIPDTVNHFVAVNVAAGTYAEIISLSGYSGSGQIAVMGDSVVSTSRTVDAIKMYSNSCFVTVNGFNCLPPSGTNAVSVISSVGALINNINSTVAAGTGAGLDVNLSNIRATSCNFSNKFIAVNAVNASVAYIENFTGSGNTWGNRSVLGSVVTAAGTRVTGTSGDSSDNGILTYGGVINPWGDNTHDIRAIVWCGGLASGLTTTASAWNLLRYVISTNQQSGYNTTTGVFTSPQTGWYKIKAAVQLQSAPAATYQLGILQNGSSRWIADVLTTTVTTHTFLSGDIFLYLPAGQTAAIQLYTDMYSVAIVNGMDTTHLEIVRVA</sequence>
<accession>A0A0E4CZD3</accession>
<dbReference type="InterPro" id="IPR001073">
    <property type="entry name" value="C1q_dom"/>
</dbReference>
<dbReference type="SUPFAM" id="SSF49842">
    <property type="entry name" value="TNF-like"/>
    <property type="match status" value="1"/>
</dbReference>
<evidence type="ECO:0000259" key="1">
    <source>
        <dbReference type="Pfam" id="PF00386"/>
    </source>
</evidence>
<dbReference type="InterPro" id="IPR008983">
    <property type="entry name" value="Tumour_necrosis_fac-like_dom"/>
</dbReference>
<dbReference type="AlphaFoldDB" id="A0A0E4CZD3"/>
<name>A0A0E4CZD3_9BACL</name>
<dbReference type="RefSeq" id="WP_020426189.1">
    <property type="nucleotide sequence ID" value="NZ_AGBD01000090.1"/>
</dbReference>
<dbReference type="InterPro" id="IPR011050">
    <property type="entry name" value="Pectin_lyase_fold/virulence"/>
</dbReference>
<dbReference type="SUPFAM" id="SSF51126">
    <property type="entry name" value="Pectin lyase-like"/>
    <property type="match status" value="1"/>
</dbReference>
<dbReference type="Gene3D" id="2.60.120.40">
    <property type="match status" value="1"/>
</dbReference>
<evidence type="ECO:0000313" key="2">
    <source>
        <dbReference type="EMBL" id="CQR58407.1"/>
    </source>
</evidence>